<evidence type="ECO:0000313" key="3">
    <source>
        <dbReference type="Proteomes" id="UP000198820"/>
    </source>
</evidence>
<dbReference type="STRING" id="908615.SAMN05421540_104132"/>
<sequence>MFQRIVNYPGFWKSVFALAGMFCVVYMIIDFFFTNDSNFDVYTIEHVGKLILGGIASGCIYGFIVSYFKFKGKIKEQARREDD</sequence>
<dbReference type="EMBL" id="FNQF01000004">
    <property type="protein sequence ID" value="SEA24873.1"/>
    <property type="molecule type" value="Genomic_DNA"/>
</dbReference>
<keyword evidence="1" id="KW-1133">Transmembrane helix</keyword>
<gene>
    <name evidence="2" type="ORF">SAMN05421540_104132</name>
</gene>
<evidence type="ECO:0000313" key="2">
    <source>
        <dbReference type="EMBL" id="SEA24873.1"/>
    </source>
</evidence>
<dbReference type="Proteomes" id="UP000198820">
    <property type="component" value="Unassembled WGS sequence"/>
</dbReference>
<feature type="transmembrane region" description="Helical" evidence="1">
    <location>
        <begin position="49"/>
        <end position="70"/>
    </location>
</feature>
<dbReference type="RefSeq" id="WP_143521331.1">
    <property type="nucleotide sequence ID" value="NZ_FNQF01000004.1"/>
</dbReference>
<reference evidence="2 3" key="1">
    <citation type="submission" date="2016-10" db="EMBL/GenBank/DDBJ databases">
        <authorList>
            <person name="de Groot N.N."/>
        </authorList>
    </citation>
    <scope>NUCLEOTIDE SEQUENCE [LARGE SCALE GENOMIC DNA]</scope>
    <source>
        <strain evidence="2 3">DSM 23581</strain>
    </source>
</reference>
<dbReference type="AlphaFoldDB" id="A0A1H3ZMA3"/>
<keyword evidence="3" id="KW-1185">Reference proteome</keyword>
<organism evidence="2 3">
    <name type="scientific">Psychroflexus halocasei</name>
    <dbReference type="NCBI Taxonomy" id="908615"/>
    <lineage>
        <taxon>Bacteria</taxon>
        <taxon>Pseudomonadati</taxon>
        <taxon>Bacteroidota</taxon>
        <taxon>Flavobacteriia</taxon>
        <taxon>Flavobacteriales</taxon>
        <taxon>Flavobacteriaceae</taxon>
        <taxon>Psychroflexus</taxon>
    </lineage>
</organism>
<evidence type="ECO:0000256" key="1">
    <source>
        <dbReference type="SAM" id="Phobius"/>
    </source>
</evidence>
<name>A0A1H3ZMA3_9FLAO</name>
<accession>A0A1H3ZMA3</accession>
<feature type="transmembrane region" description="Helical" evidence="1">
    <location>
        <begin position="12"/>
        <end position="29"/>
    </location>
</feature>
<keyword evidence="1" id="KW-0472">Membrane</keyword>
<keyword evidence="1" id="KW-0812">Transmembrane</keyword>
<protein>
    <submittedName>
        <fullName evidence="2">Uncharacterized protein</fullName>
    </submittedName>
</protein>
<proteinExistence type="predicted"/>